<feature type="compositionally biased region" description="Basic and acidic residues" evidence="1">
    <location>
        <begin position="38"/>
        <end position="49"/>
    </location>
</feature>
<evidence type="ECO:0000313" key="3">
    <source>
        <dbReference type="Proteomes" id="UP000187209"/>
    </source>
</evidence>
<dbReference type="EMBL" id="MPUH01000642">
    <property type="protein sequence ID" value="OMJ76241.1"/>
    <property type="molecule type" value="Genomic_DNA"/>
</dbReference>
<evidence type="ECO:0000313" key="2">
    <source>
        <dbReference type="EMBL" id="OMJ76241.1"/>
    </source>
</evidence>
<evidence type="ECO:0000256" key="1">
    <source>
        <dbReference type="SAM" id="MobiDB-lite"/>
    </source>
</evidence>
<comment type="caution">
    <text evidence="2">The sequence shown here is derived from an EMBL/GenBank/DDBJ whole genome shotgun (WGS) entry which is preliminary data.</text>
</comment>
<name>A0A1R2BHM3_9CILI</name>
<keyword evidence="3" id="KW-1185">Reference proteome</keyword>
<dbReference type="Proteomes" id="UP000187209">
    <property type="component" value="Unassembled WGS sequence"/>
</dbReference>
<dbReference type="AlphaFoldDB" id="A0A1R2BHM3"/>
<organism evidence="2 3">
    <name type="scientific">Stentor coeruleus</name>
    <dbReference type="NCBI Taxonomy" id="5963"/>
    <lineage>
        <taxon>Eukaryota</taxon>
        <taxon>Sar</taxon>
        <taxon>Alveolata</taxon>
        <taxon>Ciliophora</taxon>
        <taxon>Postciliodesmatophora</taxon>
        <taxon>Heterotrichea</taxon>
        <taxon>Heterotrichida</taxon>
        <taxon>Stentoridae</taxon>
        <taxon>Stentor</taxon>
    </lineage>
</organism>
<reference evidence="2 3" key="1">
    <citation type="submission" date="2016-11" db="EMBL/GenBank/DDBJ databases">
        <title>The macronuclear genome of Stentor coeruleus: a giant cell with tiny introns.</title>
        <authorList>
            <person name="Slabodnick M."/>
            <person name="Ruby J.G."/>
            <person name="Reiff S.B."/>
            <person name="Swart E.C."/>
            <person name="Gosai S."/>
            <person name="Prabakaran S."/>
            <person name="Witkowska E."/>
            <person name="Larue G.E."/>
            <person name="Fisher S."/>
            <person name="Freeman R.M."/>
            <person name="Gunawardena J."/>
            <person name="Chu W."/>
            <person name="Stover N.A."/>
            <person name="Gregory B.D."/>
            <person name="Nowacki M."/>
            <person name="Derisi J."/>
            <person name="Roy S.W."/>
            <person name="Marshall W.F."/>
            <person name="Sood P."/>
        </authorList>
    </citation>
    <scope>NUCLEOTIDE SEQUENCE [LARGE SCALE GENOMIC DNA]</scope>
    <source>
        <strain evidence="2">WM001</strain>
    </source>
</reference>
<proteinExistence type="predicted"/>
<gene>
    <name evidence="2" type="ORF">SteCoe_24417</name>
</gene>
<sequence length="192" mass="21772">MGCNRSKVRPAIEKKKNKFGSQFKDDKDNPEKDEEGNEEGHEAPEKADAEVGLAYELVQTPRGETGEIVSVYKNTEKNKKSILLLKSFTLERSIQKVNVLQTRNYLKKPYMKEEGASFSSSKRNTIKDGVRNKPSITYYDELDNVTEIFEKQNANIGKKDNSTSGKKFASFKLCRVKNSLNNGFNHANIPDE</sequence>
<protein>
    <submittedName>
        <fullName evidence="2">Uncharacterized protein</fullName>
    </submittedName>
</protein>
<accession>A0A1R2BHM3</accession>
<feature type="region of interest" description="Disordered" evidence="1">
    <location>
        <begin position="1"/>
        <end position="51"/>
    </location>
</feature>